<reference evidence="1" key="1">
    <citation type="submission" date="2018-06" db="EMBL/GenBank/DDBJ databases">
        <authorList>
            <person name="Zhirakovskaya E."/>
        </authorList>
    </citation>
    <scope>NUCLEOTIDE SEQUENCE</scope>
</reference>
<evidence type="ECO:0000313" key="1">
    <source>
        <dbReference type="EMBL" id="VAX14470.1"/>
    </source>
</evidence>
<proteinExistence type="predicted"/>
<dbReference type="EMBL" id="UOFZ01000175">
    <property type="protein sequence ID" value="VAX14470.1"/>
    <property type="molecule type" value="Genomic_DNA"/>
</dbReference>
<organism evidence="1">
    <name type="scientific">hydrothermal vent metagenome</name>
    <dbReference type="NCBI Taxonomy" id="652676"/>
    <lineage>
        <taxon>unclassified sequences</taxon>
        <taxon>metagenomes</taxon>
        <taxon>ecological metagenomes</taxon>
    </lineage>
</organism>
<accession>A0A3B1BUN9</accession>
<protein>
    <submittedName>
        <fullName evidence="1">Uncharacterized protein</fullName>
    </submittedName>
</protein>
<sequence>MRRLLKLFIVSALVFGPFLNSVRADTLNMPQKTKKPVENYSIKLPGRGMTMAEVEKRFGPPGKKMPEVGSPPITRWVYEDFIVYFEYQYVIHAVATPPVP</sequence>
<gene>
    <name evidence="1" type="ORF">MNBD_GAMMA24-2309</name>
</gene>
<name>A0A3B1BUN9_9ZZZZ</name>
<dbReference type="AlphaFoldDB" id="A0A3B1BUN9"/>